<feature type="chain" id="PRO_5046813096" evidence="2">
    <location>
        <begin position="20"/>
        <end position="92"/>
    </location>
</feature>
<gene>
    <name evidence="4" type="primary">merP</name>
    <name evidence="4" type="ORF">MasN3_26890</name>
</gene>
<dbReference type="PROSITE" id="PS50846">
    <property type="entry name" value="HMA_2"/>
    <property type="match status" value="1"/>
</dbReference>
<organism evidence="4 5">
    <name type="scientific">Massilia varians</name>
    <dbReference type="NCBI Taxonomy" id="457921"/>
    <lineage>
        <taxon>Bacteria</taxon>
        <taxon>Pseudomonadati</taxon>
        <taxon>Pseudomonadota</taxon>
        <taxon>Betaproteobacteria</taxon>
        <taxon>Burkholderiales</taxon>
        <taxon>Oxalobacteraceae</taxon>
        <taxon>Telluria group</taxon>
        <taxon>Massilia</taxon>
    </lineage>
</organism>
<proteinExistence type="predicted"/>
<dbReference type="PROSITE" id="PS01047">
    <property type="entry name" value="HMA_1"/>
    <property type="match status" value="1"/>
</dbReference>
<dbReference type="SUPFAM" id="SSF55008">
    <property type="entry name" value="HMA, heavy metal-associated domain"/>
    <property type="match status" value="1"/>
</dbReference>
<sequence length="92" mass="9700">MRIYNIAIAGLLLTGSAIAGTTQTLTLDVQNMTCATCPITVKMALQQVPGVSDVKIDYERKTATVRIDPDKASAAMLTKATADAGFPSNARK</sequence>
<evidence type="ECO:0000259" key="3">
    <source>
        <dbReference type="PROSITE" id="PS50846"/>
    </source>
</evidence>
<keyword evidence="5" id="KW-1185">Reference proteome</keyword>
<evidence type="ECO:0000313" key="5">
    <source>
        <dbReference type="Proteomes" id="UP001163336"/>
    </source>
</evidence>
<dbReference type="CDD" id="cd00371">
    <property type="entry name" value="HMA"/>
    <property type="match status" value="1"/>
</dbReference>
<accession>A0ABN6TDK8</accession>
<dbReference type="InterPro" id="IPR036163">
    <property type="entry name" value="HMA_dom_sf"/>
</dbReference>
<keyword evidence="2" id="KW-0732">Signal</keyword>
<protein>
    <submittedName>
        <fullName evidence="4">Periplasmic mercury ion-binding protein</fullName>
    </submittedName>
</protein>
<evidence type="ECO:0000313" key="4">
    <source>
        <dbReference type="EMBL" id="BDT59195.1"/>
    </source>
</evidence>
<dbReference type="Proteomes" id="UP001163336">
    <property type="component" value="Chromosome"/>
</dbReference>
<reference evidence="4" key="1">
    <citation type="submission" date="2022-11" db="EMBL/GenBank/DDBJ databases">
        <title>Isolation and characterization of PLA-degrading bacterium Massilia sp. from Antarctic soil.</title>
        <authorList>
            <person name="Sato K."/>
            <person name="Gomez-Fuentes C."/>
            <person name="Ahmad S.A."/>
            <person name="Zulkharnain A."/>
        </authorList>
    </citation>
    <scope>NUCLEOTIDE SEQUENCE</scope>
    <source>
        <strain evidence="4">N-3</strain>
    </source>
</reference>
<name>A0ABN6TDK8_9BURK</name>
<dbReference type="InterPro" id="IPR001802">
    <property type="entry name" value="MerP/CopZ"/>
</dbReference>
<dbReference type="InterPro" id="IPR017969">
    <property type="entry name" value="Heavy-metal-associated_CS"/>
</dbReference>
<keyword evidence="1" id="KW-0479">Metal-binding</keyword>
<feature type="signal peptide" evidence="2">
    <location>
        <begin position="1"/>
        <end position="19"/>
    </location>
</feature>
<dbReference type="Gene3D" id="3.30.70.100">
    <property type="match status" value="1"/>
</dbReference>
<evidence type="ECO:0000256" key="1">
    <source>
        <dbReference type="ARBA" id="ARBA00022723"/>
    </source>
</evidence>
<dbReference type="RefSeq" id="WP_281907754.1">
    <property type="nucleotide sequence ID" value="NZ_AP026966.1"/>
</dbReference>
<dbReference type="PRINTS" id="PR00946">
    <property type="entry name" value="HGSCAVENGER"/>
</dbReference>
<dbReference type="InterPro" id="IPR006121">
    <property type="entry name" value="HMA_dom"/>
</dbReference>
<dbReference type="Pfam" id="PF00403">
    <property type="entry name" value="HMA"/>
    <property type="match status" value="1"/>
</dbReference>
<evidence type="ECO:0000256" key="2">
    <source>
        <dbReference type="SAM" id="SignalP"/>
    </source>
</evidence>
<dbReference type="EMBL" id="AP026966">
    <property type="protein sequence ID" value="BDT59195.1"/>
    <property type="molecule type" value="Genomic_DNA"/>
</dbReference>
<feature type="domain" description="HMA" evidence="3">
    <location>
        <begin position="23"/>
        <end position="89"/>
    </location>
</feature>